<feature type="transmembrane region" description="Helical" evidence="5">
    <location>
        <begin position="332"/>
        <end position="353"/>
    </location>
</feature>
<sequence length="521" mass="58650">MATINITDAKLSFTYEQVYKVDFDATTLTKIVVAVLMSLFFVYINCTMLFALGSKALFHESPRYILFAHMLLNDSILLLVTTVMYAMSLALANVARALCSLLVFISTCTFQNAPLTLALMSLERYVAICFPLRHCTVATRKSTGIALGIVWFISSLEIMTDIMFDLITDPSQLLKITFCTREKLFVAKWQADKSQGFTILYFVSVTVIILFTYVSIMITARSISSNKESATKAHKTVLLHLIQLGLCLTSFLYATIEKTLYMMTGSNSSLFIHLRYLNFIIVLILPRCLSPLIYGLRDDASMATINITDAKLSFTYEQVYKVDFDATTLTKIVVAVLMSLFFVYINSTMLFALGSKALFHESPRYILFAHMLLNDSILLLVTTVMYAMSLALANVARALCSLLVFISTCTFQNVPLTLALMSLERYVAICFPLRHCTVATRKRTGIALGIVWFFSSLEIMTDIMFDLITDPSQLLKITFCTREKLFVAKWQADKSQGFTILYFVSVTVIILFTYVSIMITA</sequence>
<feature type="domain" description="G-protein coupled receptors family 1 profile" evidence="6">
    <location>
        <begin position="44"/>
        <end position="294"/>
    </location>
</feature>
<feature type="domain" description="G-protein coupled receptors family 1 profile" evidence="6">
    <location>
        <begin position="345"/>
        <end position="521"/>
    </location>
</feature>
<feature type="transmembrane region" description="Helical" evidence="5">
    <location>
        <begin position="365"/>
        <end position="389"/>
    </location>
</feature>
<dbReference type="OrthoDB" id="5967704at2759"/>
<dbReference type="Pfam" id="PF00001">
    <property type="entry name" value="7tm_1"/>
    <property type="match status" value="2"/>
</dbReference>
<dbReference type="GO" id="GO:0004930">
    <property type="term" value="F:G protein-coupled receptor activity"/>
    <property type="evidence" value="ECO:0007669"/>
    <property type="project" value="InterPro"/>
</dbReference>
<accession>A0A8J4UTD9</accession>
<protein>
    <submittedName>
        <fullName evidence="7">Olfactory receptor 2M3-like</fullName>
    </submittedName>
</protein>
<dbReference type="EMBL" id="QNUK01000026">
    <property type="protein sequence ID" value="KAF5906987.1"/>
    <property type="molecule type" value="Genomic_DNA"/>
</dbReference>
<evidence type="ECO:0000259" key="6">
    <source>
        <dbReference type="PROSITE" id="PS50262"/>
    </source>
</evidence>
<evidence type="ECO:0000256" key="4">
    <source>
        <dbReference type="ARBA" id="ARBA00023136"/>
    </source>
</evidence>
<keyword evidence="8" id="KW-1185">Reference proteome</keyword>
<reference evidence="7" key="1">
    <citation type="submission" date="2020-07" db="EMBL/GenBank/DDBJ databases">
        <title>Clarias magur genome sequencing, assembly and annotation.</title>
        <authorList>
            <person name="Kushwaha B."/>
            <person name="Kumar R."/>
            <person name="Das P."/>
            <person name="Joshi C.G."/>
            <person name="Kumar D."/>
            <person name="Nagpure N.S."/>
            <person name="Pandey M."/>
            <person name="Agarwal S."/>
            <person name="Srivastava S."/>
            <person name="Singh M."/>
            <person name="Sahoo L."/>
            <person name="Jayasankar P."/>
            <person name="Meher P.K."/>
            <person name="Koringa P.G."/>
            <person name="Iquebal M.A."/>
            <person name="Das S.P."/>
            <person name="Bit A."/>
            <person name="Patnaik S."/>
            <person name="Patel N."/>
            <person name="Shah T.M."/>
            <person name="Hinsu A."/>
            <person name="Jena J.K."/>
        </authorList>
    </citation>
    <scope>NUCLEOTIDE SEQUENCE</scope>
    <source>
        <strain evidence="7">CIFAMagur01</strain>
        <tissue evidence="7">Testis</tissue>
    </source>
</reference>
<evidence type="ECO:0000313" key="8">
    <source>
        <dbReference type="Proteomes" id="UP000727407"/>
    </source>
</evidence>
<dbReference type="InterPro" id="IPR017452">
    <property type="entry name" value="GPCR_Rhodpsn_7TM"/>
</dbReference>
<proteinExistence type="predicted"/>
<dbReference type="PROSITE" id="PS50262">
    <property type="entry name" value="G_PROTEIN_RECEP_F1_2"/>
    <property type="match status" value="2"/>
</dbReference>
<keyword evidence="4 5" id="KW-0472">Membrane</keyword>
<feature type="transmembrane region" description="Helical" evidence="5">
    <location>
        <begin position="31"/>
        <end position="52"/>
    </location>
</feature>
<dbReference type="GO" id="GO:0016020">
    <property type="term" value="C:membrane"/>
    <property type="evidence" value="ECO:0007669"/>
    <property type="project" value="UniProtKB-SubCell"/>
</dbReference>
<feature type="transmembrane region" description="Helical" evidence="5">
    <location>
        <begin position="238"/>
        <end position="256"/>
    </location>
</feature>
<dbReference type="AlphaFoldDB" id="A0A8J4UTD9"/>
<dbReference type="PANTHER" id="PTHR26451">
    <property type="entry name" value="G_PROTEIN_RECEP_F1_2 DOMAIN-CONTAINING PROTEIN"/>
    <property type="match status" value="1"/>
</dbReference>
<dbReference type="Gene3D" id="1.20.1070.10">
    <property type="entry name" value="Rhodopsin 7-helix transmembrane proteins"/>
    <property type="match status" value="2"/>
</dbReference>
<dbReference type="CDD" id="cd00637">
    <property type="entry name" value="7tm_classA_rhodopsin-like"/>
    <property type="match status" value="2"/>
</dbReference>
<evidence type="ECO:0000256" key="1">
    <source>
        <dbReference type="ARBA" id="ARBA00004370"/>
    </source>
</evidence>
<dbReference type="GO" id="GO:0005549">
    <property type="term" value="F:odorant binding"/>
    <property type="evidence" value="ECO:0007669"/>
    <property type="project" value="TreeGrafter"/>
</dbReference>
<dbReference type="SUPFAM" id="SSF81321">
    <property type="entry name" value="Family A G protein-coupled receptor-like"/>
    <property type="match status" value="2"/>
</dbReference>
<gene>
    <name evidence="7" type="primary">or132-1</name>
    <name evidence="7" type="ORF">DAT39_003313</name>
</gene>
<evidence type="ECO:0000313" key="7">
    <source>
        <dbReference type="EMBL" id="KAF5906987.1"/>
    </source>
</evidence>
<feature type="non-terminal residue" evidence="7">
    <location>
        <position position="521"/>
    </location>
</feature>
<keyword evidence="7" id="KW-0675">Receptor</keyword>
<feature type="transmembrane region" description="Helical" evidence="5">
    <location>
        <begin position="198"/>
        <end position="218"/>
    </location>
</feature>
<dbReference type="InterPro" id="IPR052921">
    <property type="entry name" value="GPCR1_Superfamily_Member"/>
</dbReference>
<feature type="transmembrane region" description="Helical" evidence="5">
    <location>
        <begin position="64"/>
        <end position="88"/>
    </location>
</feature>
<name>A0A8J4UTD9_CLAMG</name>
<feature type="transmembrane region" description="Helical" evidence="5">
    <location>
        <begin position="500"/>
        <end position="519"/>
    </location>
</feature>
<dbReference type="FunFam" id="1.20.1070.10:FF:000096">
    <property type="entry name" value="Odorant receptor 131-2"/>
    <property type="match status" value="2"/>
</dbReference>
<evidence type="ECO:0000256" key="5">
    <source>
        <dbReference type="SAM" id="Phobius"/>
    </source>
</evidence>
<keyword evidence="2 5" id="KW-0812">Transmembrane</keyword>
<feature type="transmembrane region" description="Helical" evidence="5">
    <location>
        <begin position="276"/>
        <end position="294"/>
    </location>
</feature>
<dbReference type="Proteomes" id="UP000727407">
    <property type="component" value="Unassembled WGS sequence"/>
</dbReference>
<comment type="caution">
    <text evidence="7">The sequence shown here is derived from an EMBL/GenBank/DDBJ whole genome shotgun (WGS) entry which is preliminary data.</text>
</comment>
<keyword evidence="3 5" id="KW-1133">Transmembrane helix</keyword>
<dbReference type="InterPro" id="IPR000276">
    <property type="entry name" value="GPCR_Rhodpsn"/>
</dbReference>
<feature type="transmembrane region" description="Helical" evidence="5">
    <location>
        <begin position="94"/>
        <end position="115"/>
    </location>
</feature>
<organism evidence="7 8">
    <name type="scientific">Clarias magur</name>
    <name type="common">Asian catfish</name>
    <name type="synonym">Macropteronotus magur</name>
    <dbReference type="NCBI Taxonomy" id="1594786"/>
    <lineage>
        <taxon>Eukaryota</taxon>
        <taxon>Metazoa</taxon>
        <taxon>Chordata</taxon>
        <taxon>Craniata</taxon>
        <taxon>Vertebrata</taxon>
        <taxon>Euteleostomi</taxon>
        <taxon>Actinopterygii</taxon>
        <taxon>Neopterygii</taxon>
        <taxon>Teleostei</taxon>
        <taxon>Ostariophysi</taxon>
        <taxon>Siluriformes</taxon>
        <taxon>Clariidae</taxon>
        <taxon>Clarias</taxon>
    </lineage>
</organism>
<dbReference type="PANTHER" id="PTHR26451:SF866">
    <property type="entry name" value="ODORANT RECEPTOR-RELATED"/>
    <property type="match status" value="1"/>
</dbReference>
<comment type="subcellular location">
    <subcellularLocation>
        <location evidence="1">Membrane</location>
    </subcellularLocation>
</comment>
<feature type="transmembrane region" description="Helical" evidence="5">
    <location>
        <begin position="444"/>
        <end position="465"/>
    </location>
</feature>
<dbReference type="GO" id="GO:0004984">
    <property type="term" value="F:olfactory receptor activity"/>
    <property type="evidence" value="ECO:0007669"/>
    <property type="project" value="TreeGrafter"/>
</dbReference>
<evidence type="ECO:0000256" key="2">
    <source>
        <dbReference type="ARBA" id="ARBA00022692"/>
    </source>
</evidence>
<evidence type="ECO:0000256" key="3">
    <source>
        <dbReference type="ARBA" id="ARBA00022989"/>
    </source>
</evidence>